<name>C2E2S8_LACJH</name>
<protein>
    <submittedName>
        <fullName evidence="1">Uncharacterized protein</fullName>
    </submittedName>
</protein>
<gene>
    <name evidence="1" type="ORF">HMPREF0528_0052</name>
</gene>
<accession>C2E2S8</accession>
<dbReference type="Proteomes" id="UP000003491">
    <property type="component" value="Unassembled WGS sequence"/>
</dbReference>
<dbReference type="HOGENOM" id="CLU_3100178_0_0_9"/>
<proteinExistence type="predicted"/>
<evidence type="ECO:0000313" key="1">
    <source>
        <dbReference type="EMBL" id="EEJ60828.1"/>
    </source>
</evidence>
<comment type="caution">
    <text evidence="1">The sequence shown here is derived from an EMBL/GenBank/DDBJ whole genome shotgun (WGS) entry which is preliminary data.</text>
</comment>
<dbReference type="EMBL" id="ACGR01000020">
    <property type="protein sequence ID" value="EEJ60828.1"/>
    <property type="molecule type" value="Genomic_DNA"/>
</dbReference>
<reference evidence="1 2" key="1">
    <citation type="submission" date="2009-01" db="EMBL/GenBank/DDBJ databases">
        <authorList>
            <person name="Qin X."/>
            <person name="Bachman B."/>
            <person name="Battles P."/>
            <person name="Bell A."/>
            <person name="Bess C."/>
            <person name="Bickham C."/>
            <person name="Chaboub L."/>
            <person name="Chen D."/>
            <person name="Coyle M."/>
            <person name="Deiros D.R."/>
            <person name="Dinh H."/>
            <person name="Forbes L."/>
            <person name="Fowler G."/>
            <person name="Francisco L."/>
            <person name="Fu Q."/>
            <person name="Gubbala S."/>
            <person name="Hale W."/>
            <person name="Han Y."/>
            <person name="Hemphill L."/>
            <person name="Highlander S.K."/>
            <person name="Hirani K."/>
            <person name="Hogues M."/>
            <person name="Jackson L."/>
            <person name="Jakkamsetti A."/>
            <person name="Javaid M."/>
            <person name="Jiang H."/>
            <person name="Korchina V."/>
            <person name="Kovar C."/>
            <person name="Lara F."/>
            <person name="Lee S."/>
            <person name="Mata R."/>
            <person name="Mathew T."/>
            <person name="Moen C."/>
            <person name="Morales K."/>
            <person name="Munidasa M."/>
            <person name="Nazareth L."/>
            <person name="Ngo R."/>
            <person name="Nguyen L."/>
            <person name="Okwuonu G."/>
            <person name="Ongeri F."/>
            <person name="Patil S."/>
            <person name="Petrosino J."/>
            <person name="Pham C."/>
            <person name="Pham P."/>
            <person name="Pu L.-L."/>
            <person name="Puazo M."/>
            <person name="Raj R."/>
            <person name="Reid J."/>
            <person name="Rouhana J."/>
            <person name="Saada N."/>
            <person name="Shang Y."/>
            <person name="Simmons D."/>
            <person name="Thornton R."/>
            <person name="Warren J."/>
            <person name="Weissenberger G."/>
            <person name="Zhang J."/>
            <person name="Zhang L."/>
            <person name="Zhou C."/>
            <person name="Zhu D."/>
            <person name="Muzny D."/>
            <person name="Worley K."/>
            <person name="Gibbs R."/>
        </authorList>
    </citation>
    <scope>NUCLEOTIDE SEQUENCE [LARGE SCALE GENOMIC DNA]</scope>
    <source>
        <strain evidence="1 2">ATCC 33200</strain>
    </source>
</reference>
<organism evidence="1 2">
    <name type="scientific">Lactobacillus johnsonii ATCC 33200</name>
    <dbReference type="NCBI Taxonomy" id="525330"/>
    <lineage>
        <taxon>Bacteria</taxon>
        <taxon>Bacillati</taxon>
        <taxon>Bacillota</taxon>
        <taxon>Bacilli</taxon>
        <taxon>Lactobacillales</taxon>
        <taxon>Lactobacillaceae</taxon>
        <taxon>Lactobacillus</taxon>
    </lineage>
</organism>
<dbReference type="AlphaFoldDB" id="C2E2S8"/>
<evidence type="ECO:0000313" key="2">
    <source>
        <dbReference type="Proteomes" id="UP000003491"/>
    </source>
</evidence>
<sequence length="51" mass="6413">MLEKFFMQLGMENFFAPQELTFLSDFYVIIEHRFLEERIFGNEWQKKIRHQ</sequence>